<feature type="region of interest" description="Disordered" evidence="1">
    <location>
        <begin position="423"/>
        <end position="448"/>
    </location>
</feature>
<feature type="region of interest" description="Disordered" evidence="1">
    <location>
        <begin position="2439"/>
        <end position="2481"/>
    </location>
</feature>
<feature type="domain" description="FMP27/BLTP2/Hobbit GFWDK motif-containing RBG unit" evidence="2">
    <location>
        <begin position="1294"/>
        <end position="1446"/>
    </location>
</feature>
<gene>
    <name evidence="5" type="ORF">HMN09_01225600</name>
</gene>
<dbReference type="EMBL" id="JACAZE010000022">
    <property type="protein sequence ID" value="KAF7292415.1"/>
    <property type="molecule type" value="Genomic_DNA"/>
</dbReference>
<proteinExistence type="predicted"/>
<organism evidence="5 6">
    <name type="scientific">Mycena chlorophos</name>
    <name type="common">Agaric fungus</name>
    <name type="synonym">Agaricus chlorophos</name>
    <dbReference type="NCBI Taxonomy" id="658473"/>
    <lineage>
        <taxon>Eukaryota</taxon>
        <taxon>Fungi</taxon>
        <taxon>Dikarya</taxon>
        <taxon>Basidiomycota</taxon>
        <taxon>Agaricomycotina</taxon>
        <taxon>Agaricomycetes</taxon>
        <taxon>Agaricomycetidae</taxon>
        <taxon>Agaricales</taxon>
        <taxon>Marasmiineae</taxon>
        <taxon>Mycenaceae</taxon>
        <taxon>Mycena</taxon>
    </lineage>
</organism>
<feature type="domain" description="FMP27 SW motif-containing RBG unit" evidence="3">
    <location>
        <begin position="1172"/>
        <end position="1276"/>
    </location>
</feature>
<evidence type="ECO:0000259" key="3">
    <source>
        <dbReference type="SMART" id="SM01215"/>
    </source>
</evidence>
<feature type="region of interest" description="Disordered" evidence="1">
    <location>
        <begin position="2504"/>
        <end position="2563"/>
    </location>
</feature>
<dbReference type="InterPro" id="IPR019415">
    <property type="entry name" value="FMP27_SW_RBG"/>
</dbReference>
<feature type="domain" description="FMP27 WPPW motif-containing RBG unit" evidence="4">
    <location>
        <begin position="1688"/>
        <end position="2118"/>
    </location>
</feature>
<dbReference type="OrthoDB" id="1562405at2759"/>
<sequence>MPLPTLDPILLLLQLLLPNDVWWKTLVVWFARLVAVSLLLRTYIVPWAVGRMSTHLRVRSISFRSIRGLYARFGALTLSVERITWSWAHIEGSRRLTFAVHGSTLQLGHKAPPETNSTHPKPRQASSSATASRLWALFSTVYSLLDPFLRPLIRSYFAACLRLVIAWVPRISQALALDLHSPTITFADVPAAKIVTGTVSLRTVLAFTQMGKAGDIAARTPRTPTRRASLMGEGLGTHTRIRDDANFFKLPGTINFDASLGFSPRSGSIDPHSVKVSLVLPDAHVDVRTLVALLGTFKGAEPSTSAPIAEVTIVESPISPADVKSFRYSTLLSPTTPSISFFSPMSPMTPRSPFFGAFGSAITRRTLPATVKLKESVDDSKLVFLSSVSFKMSRITATIANEVNGEEAYRAVVQNIHLSSKISHPDHSHLHRRTLGRTPRDEKLESPGYISTFSTGEIRVDRQTSYSQMRLLVIKSVDLQVLASHWPTPWLHTTPFMSGDPNAPVLAVHARVGAISVVERLDRLTALLADRMPSPPPQDPSVESSVSDTPHNISLPRISFEVECEPISVRVIVGTKPDNPAALDFSTDGFVVSASTRYAPRRPLRGSSASPLVLSDSTPLQLQGKIDAVLRPLFLRVCSTRTDATHDSDDPVLLSMEELELSVEGTADALICDDDHVAMVDLPSKLVDVYVTSDALCAELWHPLVVDTLVEVLSALPPRTKKTSSSSPASSIIDKLPKGVLATVSLARCVFMVTAPDINPEDTMDLCRGFAARTTGLSMQYCSLRANPNRHWDWRSATRQKLFLPQESLVPAVLAALRTNSAAAFLSVSVPDFALRSAVSTQYDADDPLLAERDDPNLKGQEFLCFERSSLQVAFSSGTFWPIVTLADNCEVALTVPYIRGALELAHVYSVLLGISTLKNLAQARPQGPTVQHTVAPAPAAIPVATRPVLFKTSVAIRTVQIACNLPQQRAVLRLDAVNLLAAPKTPPVASWDRAIAWVKVFAPTSGFVPASVEDRWEEFLCLQKWKATLNSGAIEIEADNAKIRIPHGFVLADLILDISLVVKSTKHLSRICFLGRYYAMPTPEAEGPKRVPKIVLNVRSLVAEAADDPFESDLGIIFRAGLDAAKNRKDREDAFAAKVQSIRAAEMFAAGQEQQNPDYSFDASHSVSIEEARERLDEVHSVDWVMRLNIAKQRHAKDEESVSRKHFGTMGVKINHTVPNLVPVTPNEPRPPLIRLWFTNLSLNISPPSFSLDKLPQFLHEQGNGMPLDTEYSLLVPMHLNFGLSSLRVALRDYPLPLVYIPAREDRTLFVWDFDSDLVVAEEMGTDLSVDWVHCPIVSSDYGLPGAAPFSLTVPKTIMPVKSYANPSIKVTASAPTVFTWGVSYQPATQDLMRVVESLTSAPRDASPAMGFWDKMRLVFHWTVRVDFAGEIRYQMKGLRDPYIIHGTGAGFALAWQGSPRLLIGQKNHHQELIQVFSESMVIAVPDFTHLLPKTKRKRRAEAEKPRPFAKICAKLGSGVCFGVGFVMERACGPECDACTGAAFHRKCRFYDFRPHYDVKLEKKARVPEMKTADDSYNGFRSDFIHLSTSLSCALNAKMGQPTSSSNFHLTPQAFSHFWSWWKLFDSVLSLPIRQGSAWPTRHITPKFGRHLATLKYRISIKKLYIMHAYLDDSRETWADGVTPWIGVKGMIEEFKVDMHQREEESLMPGARPGTTKLVRRKPFYAVELVMRGLDLRAMLATFDDPMKVNVGVNAAPQRSNYRTRTDLPAVTPDSVWYDEDDFIELDWVPHSLPLLHLLPVVTCPRFTYFRRRPGQEDGSKFGMESSHRCFLGKQPSVLEVQIDLAQARVAELQELLSRAADEKLDVAGTEKMRALLQDYITLLQETQAGTHTTSESGGHSYHIPADTLSEAEWAEFDNVYQIHCPKIFLDSAIRDIMMQYYYCSQRRRGVEYHMATRAVKFIRDQAEQVSGVVGVDKHRSLGAAQAAQAAAHALKKILNGHERPSLEDEDPGPEPAIGQNPLDGWFEGVSLNKGHCCLLLKPQIVLRDDWSSERSCVVAAVQAKLQSYAIMDDANAEDPVSGKVMSRTFTTLSGLQTFSPASAEYTGDGCVPLEVLIDFRCESRDFERLVPQTDATFHYDKFNRLRLRNNVTSVVRSHPEKSGVGSHNHLHDQTDLIQVNIPRFTVTAIDEHFQIISNIVAKLLLFSDPAHKTRTNKLETLLFTYDFNDLQSVAEVVTDLQTNLRDAIQTELTADTAHLTPEAAQLEMLKLKAHKMLLSEELGGLFECIALAQDQRDHHADPKSALLLHSSSSEISWRMLDDQRELLAKLVVQNIDFFWLKRQDSSTVNNLTVGNLQAFDGSRDAQWAEILSKYDEPANHPLLKRGLFVLANWSVLAPVGGITIYEAFELNFHPMRLQVDARVGRRIMEYVWPGRRDPKKQQQLEDETPLTTEPPSAEIVLSRSSLDSPRTAVSKKAAVSTPMLMPPMKLSASRSFTDLRSASLAPPSAPQLHRTASSSALRQGLSPATPPPEPLKKRTRSDTSKNTALSKKTGDAAEMKTRSSQKSFVLVKISRHEDSFVCRDAHIRTRDLEFRNQTWSFEELVGQFIPSNMTWRGWIKMAFQQPLVPVLPVARELISKTKWMGSNKDLHAPVPQKARKALAAAEDDGVGPERSHSPGLRFLRRKKTDQPSPMLSDAAYTAEPEEEGQGPPRPPSRNRKFTIKFGRNKGQPGTPGEL</sequence>
<name>A0A8H6S3A1_MYCCL</name>
<dbReference type="InterPro" id="IPR019441">
    <property type="entry name" value="FMP27/BLTP2/Hobbit_GFWDK_RBG"/>
</dbReference>
<comment type="caution">
    <text evidence="5">The sequence shown here is derived from an EMBL/GenBank/DDBJ whole genome shotgun (WGS) entry which is preliminary data.</text>
</comment>
<feature type="compositionally biased region" description="Basic and acidic residues" evidence="1">
    <location>
        <begin position="2554"/>
        <end position="2563"/>
    </location>
</feature>
<keyword evidence="6" id="KW-1185">Reference proteome</keyword>
<evidence type="ECO:0000259" key="2">
    <source>
        <dbReference type="SMART" id="SM01214"/>
    </source>
</evidence>
<evidence type="ECO:0008006" key="7">
    <source>
        <dbReference type="Google" id="ProtNLM"/>
    </source>
</evidence>
<evidence type="ECO:0000256" key="1">
    <source>
        <dbReference type="SAM" id="MobiDB-lite"/>
    </source>
</evidence>
<dbReference type="PANTHER" id="PTHR15678:SF6">
    <property type="entry name" value="BRIDGE-LIKE LIPID TRANSFER PROTEIN FAMILY MEMBER 2"/>
    <property type="match status" value="1"/>
</dbReference>
<reference evidence="5" key="1">
    <citation type="submission" date="2020-05" db="EMBL/GenBank/DDBJ databases">
        <title>Mycena genomes resolve the evolution of fungal bioluminescence.</title>
        <authorList>
            <person name="Tsai I.J."/>
        </authorList>
    </citation>
    <scope>NUCLEOTIDE SEQUENCE</scope>
    <source>
        <strain evidence="5">110903Hualien_Pintung</strain>
    </source>
</reference>
<evidence type="ECO:0000313" key="6">
    <source>
        <dbReference type="Proteomes" id="UP000613580"/>
    </source>
</evidence>
<feature type="compositionally biased region" description="Basic and acidic residues" evidence="1">
    <location>
        <begin position="2536"/>
        <end position="2545"/>
    </location>
</feature>
<dbReference type="PANTHER" id="PTHR15678">
    <property type="entry name" value="ANTIGEN MLAA-22-RELATED"/>
    <property type="match status" value="1"/>
</dbReference>
<protein>
    <recommendedName>
        <fullName evidence="7">FMP27 GFWDK domain-containing protein</fullName>
    </recommendedName>
</protein>
<dbReference type="InterPro" id="IPR045167">
    <property type="entry name" value="Hobbit"/>
</dbReference>
<dbReference type="SMART" id="SM01216">
    <property type="entry name" value="Fmp27_WPPW"/>
    <property type="match status" value="1"/>
</dbReference>
<evidence type="ECO:0000259" key="4">
    <source>
        <dbReference type="SMART" id="SM01216"/>
    </source>
</evidence>
<dbReference type="InterPro" id="IPR019449">
    <property type="entry name" value="FMP27_WPPW_RBG"/>
</dbReference>
<dbReference type="Pfam" id="PF10344">
    <property type="entry name" value="Hobbit"/>
    <property type="match status" value="2"/>
</dbReference>
<feature type="region of interest" description="Disordered" evidence="1">
    <location>
        <begin position="2648"/>
        <end position="2740"/>
    </location>
</feature>
<accession>A0A8H6S3A1</accession>
<dbReference type="SMART" id="SM01214">
    <property type="entry name" value="Fmp27_GFWDK"/>
    <property type="match status" value="1"/>
</dbReference>
<dbReference type="SMART" id="SM01215">
    <property type="entry name" value="Fmp27_SW"/>
    <property type="match status" value="1"/>
</dbReference>
<dbReference type="Proteomes" id="UP000613580">
    <property type="component" value="Unassembled WGS sequence"/>
</dbReference>
<evidence type="ECO:0000313" key="5">
    <source>
        <dbReference type="EMBL" id="KAF7292415.1"/>
    </source>
</evidence>